<comment type="caution">
    <text evidence="2">The sequence shown here is derived from an EMBL/GenBank/DDBJ whole genome shotgun (WGS) entry which is preliminary data.</text>
</comment>
<dbReference type="PANTHER" id="PTHR28375:SF1">
    <property type="entry name" value="PROTEIN HINDERIN"/>
    <property type="match status" value="1"/>
</dbReference>
<feature type="compositionally biased region" description="Polar residues" evidence="1">
    <location>
        <begin position="282"/>
        <end position="292"/>
    </location>
</feature>
<name>A0A4Z1TAU8_GIAMU</name>
<dbReference type="PANTHER" id="PTHR28375">
    <property type="entry name" value="PROTEIN HINDERIN"/>
    <property type="match status" value="1"/>
</dbReference>
<dbReference type="AlphaFoldDB" id="A0A4Z1TAU8"/>
<keyword evidence="3" id="KW-1185">Reference proteome</keyword>
<sequence>MATFKDLCPEDRGKIQKLISELVMVKRERDVLAQTLNEQDTHHQQEVAKMKADNIELMNRLRRYMSIVSESQGQGLDQAIRPQSAAVGRLARSSNLTTSVLRPTLASKGIITDLNMKSWITRETQTNPDLGLTAPTIPALAGLPVFQSHGMNSLSLLSLQNPMLSGVDTYGREIMQIKEQLAALSQALPQRAPSGRASSPSGRRVRAEFDANQTIPTFSIGASSRLKPSELDHHLDSSIETNDTMLSYIPLNSSIVDAIQDTLPDFNKIDAPVLNKLPIHMRNSTSRAQSPVSDVPRPYPTSTVGTAGSHDEGDTGLRDIVSETNNLLATVQLQQHPSIGSSQFSNSLQSASTDGTRDLLTALNHSPTFVTPPSGYSALRDPSVTTPDQVSYREATAMPSIKASRTPTLTQGNPLASSYQTPQVYTATTQRGLQLEVIEPPSFAHKTPSPPASMNTAYSLADSSSMKPIVSLPGHDFDIDRSTGSAEPVRMTNYQTEYYPAPSLLSRRPFPSDFDESPHTEDVIVRSRTIASHEDPRVQGQRHNLSDAQISDDVQHVTQLLNRP</sequence>
<evidence type="ECO:0000256" key="1">
    <source>
        <dbReference type="SAM" id="MobiDB-lite"/>
    </source>
</evidence>
<dbReference type="Proteomes" id="UP000315496">
    <property type="component" value="Chromosome 1"/>
</dbReference>
<gene>
    <name evidence="2" type="ORF">GMRT_16295</name>
</gene>
<proteinExistence type="predicted"/>
<reference evidence="2 3" key="1">
    <citation type="submission" date="2019-05" db="EMBL/GenBank/DDBJ databases">
        <title>The compact genome of Giardia muris reveals important steps in the evolution of intestinal protozoan parasites.</title>
        <authorList>
            <person name="Xu F."/>
            <person name="Jimenez-Gonzalez A."/>
            <person name="Einarsson E."/>
            <person name="Astvaldsson A."/>
            <person name="Peirasmaki D."/>
            <person name="Eckmann L."/>
            <person name="Andersson J.O."/>
            <person name="Svard S.G."/>
            <person name="Jerlstrom-Hultqvist J."/>
        </authorList>
    </citation>
    <scope>NUCLEOTIDE SEQUENCE [LARGE SCALE GENOMIC DNA]</scope>
    <source>
        <strain evidence="2 3">Roberts-Thomson</strain>
    </source>
</reference>
<dbReference type="InterPro" id="IPR032736">
    <property type="entry name" value="Hinderin"/>
</dbReference>
<evidence type="ECO:0000313" key="3">
    <source>
        <dbReference type="Proteomes" id="UP000315496"/>
    </source>
</evidence>
<accession>A0A4Z1TAU8</accession>
<protein>
    <submittedName>
        <fullName evidence="2">Uncharacterized protein</fullName>
    </submittedName>
</protein>
<organism evidence="2 3">
    <name type="scientific">Giardia muris</name>
    <dbReference type="NCBI Taxonomy" id="5742"/>
    <lineage>
        <taxon>Eukaryota</taxon>
        <taxon>Metamonada</taxon>
        <taxon>Diplomonadida</taxon>
        <taxon>Hexamitidae</taxon>
        <taxon>Giardiinae</taxon>
        <taxon>Giardia</taxon>
    </lineage>
</organism>
<dbReference type="OrthoDB" id="10253079at2759"/>
<dbReference type="EMBL" id="VDLU01000001">
    <property type="protein sequence ID" value="TNJ29641.1"/>
    <property type="molecule type" value="Genomic_DNA"/>
</dbReference>
<feature type="region of interest" description="Disordered" evidence="1">
    <location>
        <begin position="282"/>
        <end position="317"/>
    </location>
</feature>
<dbReference type="VEuPathDB" id="GiardiaDB:GMRT_16295"/>
<evidence type="ECO:0000313" key="2">
    <source>
        <dbReference type="EMBL" id="TNJ29641.1"/>
    </source>
</evidence>